<dbReference type="AlphaFoldDB" id="A0A668UZH6"/>
<evidence type="ECO:0000313" key="2">
    <source>
        <dbReference type="Ensembl" id="ENSOABP00000043932.1"/>
    </source>
</evidence>
<dbReference type="Ensembl" id="ENSOABT00000045090.2">
    <property type="protein sequence ID" value="ENSOABP00000043932.1"/>
    <property type="gene ID" value="ENSOABG00000019737.2"/>
</dbReference>
<evidence type="ECO:0000256" key="1">
    <source>
        <dbReference type="SAM" id="Phobius"/>
    </source>
</evidence>
<feature type="transmembrane region" description="Helical" evidence="1">
    <location>
        <begin position="43"/>
        <end position="64"/>
    </location>
</feature>
<proteinExistence type="predicted"/>
<evidence type="ECO:0000313" key="3">
    <source>
        <dbReference type="Proteomes" id="UP000472276"/>
    </source>
</evidence>
<keyword evidence="1" id="KW-1133">Transmembrane helix</keyword>
<accession>A0A668UZH6</accession>
<reference evidence="2" key="2">
    <citation type="submission" date="2025-09" db="UniProtKB">
        <authorList>
            <consortium name="Ensembl"/>
        </authorList>
    </citation>
    <scope>IDENTIFICATION</scope>
</reference>
<organism evidence="2 3">
    <name type="scientific">Oreochromis aureus</name>
    <name type="common">Israeli tilapia</name>
    <name type="synonym">Chromis aureus</name>
    <dbReference type="NCBI Taxonomy" id="47969"/>
    <lineage>
        <taxon>Eukaryota</taxon>
        <taxon>Metazoa</taxon>
        <taxon>Chordata</taxon>
        <taxon>Craniata</taxon>
        <taxon>Vertebrata</taxon>
        <taxon>Euteleostomi</taxon>
        <taxon>Actinopterygii</taxon>
        <taxon>Neopterygii</taxon>
        <taxon>Teleostei</taxon>
        <taxon>Neoteleostei</taxon>
        <taxon>Acanthomorphata</taxon>
        <taxon>Ovalentaria</taxon>
        <taxon>Cichlomorphae</taxon>
        <taxon>Cichliformes</taxon>
        <taxon>Cichlidae</taxon>
        <taxon>African cichlids</taxon>
        <taxon>Pseudocrenilabrinae</taxon>
        <taxon>Oreochromini</taxon>
        <taxon>Oreochromis</taxon>
    </lineage>
</organism>
<keyword evidence="1" id="KW-0472">Membrane</keyword>
<dbReference type="Proteomes" id="UP000472276">
    <property type="component" value="Unassembled WGS sequence"/>
</dbReference>
<reference evidence="2" key="1">
    <citation type="submission" date="2025-08" db="UniProtKB">
        <authorList>
            <consortium name="Ensembl"/>
        </authorList>
    </citation>
    <scope>IDENTIFICATION</scope>
</reference>
<protein>
    <submittedName>
        <fullName evidence="2">Uncharacterized protein</fullName>
    </submittedName>
</protein>
<name>A0A668UZH6_OREAU</name>
<keyword evidence="1" id="KW-0812">Transmembrane</keyword>
<sequence length="88" mass="10225">LDANRGVIYQLEGKPILNRTADPTFDNLFKRCYECLRTEQSVFLTYFLALSLFLTLCSFVLFFLNKCMCNRNTKPVSRHVTGLVLLRL</sequence>
<keyword evidence="3" id="KW-1185">Reference proteome</keyword>